<dbReference type="PANTHER" id="PTHR30352:SF5">
    <property type="entry name" value="PYRUVATE FORMATE-LYASE 1-ACTIVATING ENZYME"/>
    <property type="match status" value="1"/>
</dbReference>
<dbReference type="EMBL" id="QEEZ01000013">
    <property type="protein sequence ID" value="PWC01399.1"/>
    <property type="molecule type" value="Genomic_DNA"/>
</dbReference>
<feature type="binding site" evidence="6">
    <location>
        <position position="78"/>
    </location>
    <ligand>
        <name>[4Fe-4S] cluster</name>
        <dbReference type="ChEBI" id="CHEBI:49883"/>
        <note>4Fe-4S-S-AdoMet</note>
    </ligand>
</feature>
<evidence type="ECO:0000256" key="3">
    <source>
        <dbReference type="ARBA" id="ARBA00022723"/>
    </source>
</evidence>
<dbReference type="SFLD" id="SFLDS00029">
    <property type="entry name" value="Radical_SAM"/>
    <property type="match status" value="1"/>
</dbReference>
<dbReference type="NCBIfam" id="TIGR04337">
    <property type="entry name" value="AmmeMemoSam_rS"/>
    <property type="match status" value="1"/>
</dbReference>
<dbReference type="GO" id="GO:0046872">
    <property type="term" value="F:metal ion binding"/>
    <property type="evidence" value="ECO:0007669"/>
    <property type="project" value="UniProtKB-KW"/>
</dbReference>
<dbReference type="CDD" id="cd01335">
    <property type="entry name" value="Radical_SAM"/>
    <property type="match status" value="1"/>
</dbReference>
<dbReference type="GO" id="GO:0051539">
    <property type="term" value="F:4 iron, 4 sulfur cluster binding"/>
    <property type="evidence" value="ECO:0007669"/>
    <property type="project" value="UniProtKB-KW"/>
</dbReference>
<dbReference type="GO" id="GO:0003824">
    <property type="term" value="F:catalytic activity"/>
    <property type="evidence" value="ECO:0007669"/>
    <property type="project" value="InterPro"/>
</dbReference>
<name>A0A2U1T5Y5_9CORY</name>
<gene>
    <name evidence="8" type="primary">amrS</name>
    <name evidence="8" type="ORF">DF222_07695</name>
</gene>
<dbReference type="InterPro" id="IPR013785">
    <property type="entry name" value="Aldolase_TIM"/>
</dbReference>
<feature type="binding site" evidence="6">
    <location>
        <position position="85"/>
    </location>
    <ligand>
        <name>[4Fe-4S] cluster</name>
        <dbReference type="ChEBI" id="CHEBI:49883"/>
        <note>4Fe-4S-S-AdoMet</note>
    </ligand>
</feature>
<dbReference type="RefSeq" id="WP_108432246.1">
    <property type="nucleotide sequence ID" value="NZ_CP026947.1"/>
</dbReference>
<protein>
    <submittedName>
        <fullName evidence="8">AmmeMemoRadiSam system radical SAM enzyme</fullName>
    </submittedName>
</protein>
<keyword evidence="3 6" id="KW-0479">Metal-binding</keyword>
<dbReference type="AlphaFoldDB" id="A0A2U1T5Y5"/>
<accession>A0A2U1T5Y5</accession>
<keyword evidence="9" id="KW-1185">Reference proteome</keyword>
<proteinExistence type="predicted"/>
<dbReference type="SFLD" id="SFLDG01101">
    <property type="entry name" value="Uncharacterised_Radical_SAM_Su"/>
    <property type="match status" value="1"/>
</dbReference>
<organism evidence="8 9">
    <name type="scientific">Corynebacterium yudongzhengii</name>
    <dbReference type="NCBI Taxonomy" id="2080740"/>
    <lineage>
        <taxon>Bacteria</taxon>
        <taxon>Bacillati</taxon>
        <taxon>Actinomycetota</taxon>
        <taxon>Actinomycetes</taxon>
        <taxon>Mycobacteriales</taxon>
        <taxon>Corynebacteriaceae</taxon>
        <taxon>Corynebacterium</taxon>
    </lineage>
</organism>
<dbReference type="InterPro" id="IPR027596">
    <property type="entry name" value="AmmeMemoSam_rS"/>
</dbReference>
<comment type="caution">
    <text evidence="8">The sequence shown here is derived from an EMBL/GenBank/DDBJ whole genome shotgun (WGS) entry which is preliminary data.</text>
</comment>
<evidence type="ECO:0000313" key="9">
    <source>
        <dbReference type="Proteomes" id="UP000244989"/>
    </source>
</evidence>
<dbReference type="Gene3D" id="3.20.20.70">
    <property type="entry name" value="Aldolase class I"/>
    <property type="match status" value="1"/>
</dbReference>
<dbReference type="OrthoDB" id="9778883at2"/>
<dbReference type="InterPro" id="IPR016431">
    <property type="entry name" value="Pyrv-formate_lyase-activ_prd"/>
</dbReference>
<keyword evidence="2 6" id="KW-0949">S-adenosyl-L-methionine</keyword>
<dbReference type="PROSITE" id="PS51918">
    <property type="entry name" value="RADICAL_SAM"/>
    <property type="match status" value="1"/>
</dbReference>
<dbReference type="InterPro" id="IPR007197">
    <property type="entry name" value="rSAM"/>
</dbReference>
<evidence type="ECO:0000256" key="4">
    <source>
        <dbReference type="ARBA" id="ARBA00023004"/>
    </source>
</evidence>
<dbReference type="Proteomes" id="UP000244989">
    <property type="component" value="Unassembled WGS sequence"/>
</dbReference>
<evidence type="ECO:0000259" key="7">
    <source>
        <dbReference type="PROSITE" id="PS51918"/>
    </source>
</evidence>
<keyword evidence="4 6" id="KW-0408">Iron</keyword>
<dbReference type="InterPro" id="IPR058240">
    <property type="entry name" value="rSAM_sf"/>
</dbReference>
<comment type="cofactor">
    <cofactor evidence="6">
        <name>[4Fe-4S] cluster</name>
        <dbReference type="ChEBI" id="CHEBI:49883"/>
    </cofactor>
    <text evidence="6">Binds 1 [4Fe-4S] cluster. The cluster is coordinated with 3 cysteines and an exchangeable S-adenosyl-L-methionine.</text>
</comment>
<reference evidence="9" key="1">
    <citation type="submission" date="2018-04" db="EMBL/GenBank/DDBJ databases">
        <authorList>
            <person name="Liu S."/>
            <person name="Wang Z."/>
            <person name="Li J."/>
        </authorList>
    </citation>
    <scope>NUCLEOTIDE SEQUENCE [LARGE SCALE GENOMIC DNA]</scope>
    <source>
        <strain evidence="9">2189</strain>
    </source>
</reference>
<evidence type="ECO:0000313" key="8">
    <source>
        <dbReference type="EMBL" id="PWC01399.1"/>
    </source>
</evidence>
<dbReference type="PANTHER" id="PTHR30352">
    <property type="entry name" value="PYRUVATE FORMATE-LYASE-ACTIVATING ENZYME"/>
    <property type="match status" value="1"/>
</dbReference>
<sequence>MWQESLDDGRLECTLCPRRCRLREGQRGFCYVRQRQGQQIVLTTHGRSSGFCLDPVEKKPLNHFLPGSAVLSFGTAGCNLGCKFCQNWSISTSREWDTVSSTGEPDAIAKAAASWGAESVAMTYNDPVIFAEYAVDTARACRERGLKTIAVTSAYIEAHAREAFFSAFDAVNVDLKAFTPEFYRRLTGARLDVVLDNLAWLAEQDIWTELTTLIIPGKNDGDEEITAMAEWVLNNMGPDVPHHFSAFHPSHKMMDTPPTPASTLVRARSLAMDAGEHFVYTGNVHSRDGDTTFCPGCGSAVIVRDWYDILEYSLDASGCCESCGQSIPGVFDPLGAGSFGRQRIPEGVER</sequence>
<feature type="domain" description="Radical SAM core" evidence="7">
    <location>
        <begin position="63"/>
        <end position="283"/>
    </location>
</feature>
<dbReference type="SUPFAM" id="SSF102114">
    <property type="entry name" value="Radical SAM enzymes"/>
    <property type="match status" value="1"/>
</dbReference>
<dbReference type="KEGG" id="cyz:C3B44_10065"/>
<keyword evidence="1" id="KW-0004">4Fe-4S</keyword>
<evidence type="ECO:0000256" key="6">
    <source>
        <dbReference type="PIRSR" id="PIRSR004869-50"/>
    </source>
</evidence>
<evidence type="ECO:0000256" key="2">
    <source>
        <dbReference type="ARBA" id="ARBA00022691"/>
    </source>
</evidence>
<evidence type="ECO:0000256" key="1">
    <source>
        <dbReference type="ARBA" id="ARBA00022485"/>
    </source>
</evidence>
<dbReference type="PIRSF" id="PIRSF004869">
    <property type="entry name" value="PflX_prd"/>
    <property type="match status" value="1"/>
</dbReference>
<dbReference type="InterPro" id="IPR034457">
    <property type="entry name" value="Organic_radical-activating"/>
</dbReference>
<dbReference type="Pfam" id="PF04055">
    <property type="entry name" value="Radical_SAM"/>
    <property type="match status" value="1"/>
</dbReference>
<evidence type="ECO:0000256" key="5">
    <source>
        <dbReference type="ARBA" id="ARBA00023014"/>
    </source>
</evidence>
<keyword evidence="5 6" id="KW-0411">Iron-sulfur</keyword>
<feature type="binding site" evidence="6">
    <location>
        <position position="82"/>
    </location>
    <ligand>
        <name>[4Fe-4S] cluster</name>
        <dbReference type="ChEBI" id="CHEBI:49883"/>
        <note>4Fe-4S-S-AdoMet</note>
    </ligand>
</feature>